<evidence type="ECO:0000313" key="5">
    <source>
        <dbReference type="EMBL" id="MFC7616161.1"/>
    </source>
</evidence>
<comment type="caution">
    <text evidence="5">The sequence shown here is derived from an EMBL/GenBank/DDBJ whole genome shotgun (WGS) entry which is preliminary data.</text>
</comment>
<proteinExistence type="predicted"/>
<protein>
    <recommendedName>
        <fullName evidence="4">Branched-chain amino acid ATP-binding cassette transporter C-terminal domain-containing protein</fullName>
    </recommendedName>
</protein>
<gene>
    <name evidence="5" type="ORF">ACFQV2_24500</name>
</gene>
<organism evidence="5 6">
    <name type="scientific">Actinokineospora soli</name>
    <dbReference type="NCBI Taxonomy" id="1048753"/>
    <lineage>
        <taxon>Bacteria</taxon>
        <taxon>Bacillati</taxon>
        <taxon>Actinomycetota</taxon>
        <taxon>Actinomycetes</taxon>
        <taxon>Pseudonocardiales</taxon>
        <taxon>Pseudonocardiaceae</taxon>
        <taxon>Actinokineospora</taxon>
    </lineage>
</organism>
<accession>A0ABW2TTN5</accession>
<dbReference type="SUPFAM" id="SSF52540">
    <property type="entry name" value="P-loop containing nucleoside triphosphate hydrolases"/>
    <property type="match status" value="1"/>
</dbReference>
<evidence type="ECO:0000313" key="6">
    <source>
        <dbReference type="Proteomes" id="UP001596512"/>
    </source>
</evidence>
<keyword evidence="3" id="KW-0067">ATP-binding</keyword>
<dbReference type="PANTHER" id="PTHR45772">
    <property type="entry name" value="CONSERVED COMPONENT OF ABC TRANSPORTER FOR NATURAL AMINO ACIDS-RELATED"/>
    <property type="match status" value="1"/>
</dbReference>
<evidence type="ECO:0000256" key="1">
    <source>
        <dbReference type="ARBA" id="ARBA00022448"/>
    </source>
</evidence>
<dbReference type="EMBL" id="JBHTEY010000004">
    <property type="protein sequence ID" value="MFC7616161.1"/>
    <property type="molecule type" value="Genomic_DNA"/>
</dbReference>
<dbReference type="Pfam" id="PF12399">
    <property type="entry name" value="BCA_ABC_TP_C"/>
    <property type="match status" value="1"/>
</dbReference>
<sequence>MLLLDEPTAGMNPQETEATRKLILAIRELGIAVVVIEHDTKFIFSLCDHVSVLVQGELLVEGTPDVVRGDPRVIEAYLGKPPEEVQAEVQSYADETAVLRPVDDPRQGGQR</sequence>
<dbReference type="InterPro" id="IPR032823">
    <property type="entry name" value="BCA_ABC_TP_C"/>
</dbReference>
<name>A0ABW2TTN5_9PSEU</name>
<dbReference type="Gene3D" id="3.40.50.300">
    <property type="entry name" value="P-loop containing nucleotide triphosphate hydrolases"/>
    <property type="match status" value="1"/>
</dbReference>
<evidence type="ECO:0000256" key="2">
    <source>
        <dbReference type="ARBA" id="ARBA00022741"/>
    </source>
</evidence>
<reference evidence="6" key="1">
    <citation type="journal article" date="2019" name="Int. J. Syst. Evol. Microbiol.">
        <title>The Global Catalogue of Microorganisms (GCM) 10K type strain sequencing project: providing services to taxonomists for standard genome sequencing and annotation.</title>
        <authorList>
            <consortium name="The Broad Institute Genomics Platform"/>
            <consortium name="The Broad Institute Genome Sequencing Center for Infectious Disease"/>
            <person name="Wu L."/>
            <person name="Ma J."/>
        </authorList>
    </citation>
    <scope>NUCLEOTIDE SEQUENCE [LARGE SCALE GENOMIC DNA]</scope>
    <source>
        <strain evidence="6">JCM 17695</strain>
    </source>
</reference>
<evidence type="ECO:0000256" key="3">
    <source>
        <dbReference type="ARBA" id="ARBA00022840"/>
    </source>
</evidence>
<dbReference type="InterPro" id="IPR051120">
    <property type="entry name" value="ABC_AA/LPS_Transport"/>
</dbReference>
<keyword evidence="1" id="KW-0813">Transport</keyword>
<feature type="domain" description="Branched-chain amino acid ATP-binding cassette transporter C-terminal" evidence="4">
    <location>
        <begin position="58"/>
        <end position="80"/>
    </location>
</feature>
<dbReference type="PANTHER" id="PTHR45772:SF7">
    <property type="entry name" value="AMINO ACID ABC TRANSPORTER ATP-BINDING PROTEIN"/>
    <property type="match status" value="1"/>
</dbReference>
<dbReference type="InterPro" id="IPR027417">
    <property type="entry name" value="P-loop_NTPase"/>
</dbReference>
<dbReference type="Proteomes" id="UP001596512">
    <property type="component" value="Unassembled WGS sequence"/>
</dbReference>
<keyword evidence="2" id="KW-0547">Nucleotide-binding</keyword>
<evidence type="ECO:0000259" key="4">
    <source>
        <dbReference type="Pfam" id="PF12399"/>
    </source>
</evidence>
<keyword evidence="6" id="KW-1185">Reference proteome</keyword>